<protein>
    <submittedName>
        <fullName evidence="3">Glutathione S-transferase</fullName>
        <ecNumber evidence="3">2.5.1.18</ecNumber>
    </submittedName>
</protein>
<dbReference type="Proteomes" id="UP000582090">
    <property type="component" value="Unassembled WGS sequence"/>
</dbReference>
<dbReference type="PANTHER" id="PTHR44051">
    <property type="entry name" value="GLUTATHIONE S-TRANSFERASE-RELATED"/>
    <property type="match status" value="1"/>
</dbReference>
<dbReference type="CDD" id="cd03057">
    <property type="entry name" value="GST_N_Beta"/>
    <property type="match status" value="1"/>
</dbReference>
<dbReference type="InterPro" id="IPR004045">
    <property type="entry name" value="Glutathione_S-Trfase_N"/>
</dbReference>
<sequence length="202" mass="21717">MKLFYAPGACSMASHIVLHEIGKPFEIEKVSTKTKVTENGGDFWAINPKGAVPALQLDGGEVLTEGPAILQYVADSNGATELSPPTGTLARARVQEMLSFVGSELHKSFIPLFQPGKTDAEKDATREALQKKFAWLESLLADGRAYLTGPTFTVADAYAFVVTNWSNLTGVSLDALPKLKDYMARVAARPSVQATMKAEGLI</sequence>
<evidence type="ECO:0000313" key="4">
    <source>
        <dbReference type="Proteomes" id="UP000582090"/>
    </source>
</evidence>
<dbReference type="SFLD" id="SFLDG00358">
    <property type="entry name" value="Main_(cytGST)"/>
    <property type="match status" value="1"/>
</dbReference>
<dbReference type="CDD" id="cd03188">
    <property type="entry name" value="GST_C_Beta"/>
    <property type="match status" value="1"/>
</dbReference>
<dbReference type="InterPro" id="IPR036282">
    <property type="entry name" value="Glutathione-S-Trfase_C_sf"/>
</dbReference>
<dbReference type="Gene3D" id="3.40.30.10">
    <property type="entry name" value="Glutaredoxin"/>
    <property type="match status" value="1"/>
</dbReference>
<dbReference type="InterPro" id="IPR010987">
    <property type="entry name" value="Glutathione-S-Trfase_C-like"/>
</dbReference>
<dbReference type="AlphaFoldDB" id="A0A7W6CQA4"/>
<dbReference type="InterPro" id="IPR040079">
    <property type="entry name" value="Glutathione_S-Trfase"/>
</dbReference>
<dbReference type="NCBIfam" id="NF007831">
    <property type="entry name" value="PRK10542.1"/>
    <property type="match status" value="1"/>
</dbReference>
<dbReference type="PROSITE" id="PS50405">
    <property type="entry name" value="GST_CTER"/>
    <property type="match status" value="1"/>
</dbReference>
<evidence type="ECO:0000313" key="3">
    <source>
        <dbReference type="EMBL" id="MBB3965222.1"/>
    </source>
</evidence>
<dbReference type="SUPFAM" id="SSF52833">
    <property type="entry name" value="Thioredoxin-like"/>
    <property type="match status" value="1"/>
</dbReference>
<dbReference type="SFLD" id="SFLDS00019">
    <property type="entry name" value="Glutathione_Transferase_(cytos"/>
    <property type="match status" value="1"/>
</dbReference>
<dbReference type="Pfam" id="PF13409">
    <property type="entry name" value="GST_N_2"/>
    <property type="match status" value="1"/>
</dbReference>
<comment type="caution">
    <text evidence="3">The sequence shown here is derived from an EMBL/GenBank/DDBJ whole genome shotgun (WGS) entry which is preliminary data.</text>
</comment>
<name>A0A7W6CQA4_9HYPH</name>
<dbReference type="Gene3D" id="1.20.1050.10">
    <property type="match status" value="1"/>
</dbReference>
<dbReference type="PROSITE" id="PS50404">
    <property type="entry name" value="GST_NTER"/>
    <property type="match status" value="1"/>
</dbReference>
<dbReference type="PANTHER" id="PTHR44051:SF8">
    <property type="entry name" value="GLUTATHIONE S-TRANSFERASE GSTA"/>
    <property type="match status" value="1"/>
</dbReference>
<dbReference type="SFLD" id="SFLDG01150">
    <property type="entry name" value="Main.1:_Beta-like"/>
    <property type="match status" value="1"/>
</dbReference>
<evidence type="ECO:0000259" key="2">
    <source>
        <dbReference type="PROSITE" id="PS50405"/>
    </source>
</evidence>
<proteinExistence type="predicted"/>
<dbReference type="RefSeq" id="WP_183900796.1">
    <property type="nucleotide sequence ID" value="NZ_JACIDW010000008.1"/>
</dbReference>
<dbReference type="EC" id="2.5.1.18" evidence="3"/>
<accession>A0A7W6CQA4</accession>
<organism evidence="3 4">
    <name type="scientific">Rhizobium metallidurans</name>
    <dbReference type="NCBI Taxonomy" id="1265931"/>
    <lineage>
        <taxon>Bacteria</taxon>
        <taxon>Pseudomonadati</taxon>
        <taxon>Pseudomonadota</taxon>
        <taxon>Alphaproteobacteria</taxon>
        <taxon>Hyphomicrobiales</taxon>
        <taxon>Rhizobiaceae</taxon>
        <taxon>Rhizobium/Agrobacterium group</taxon>
        <taxon>Rhizobium</taxon>
    </lineage>
</organism>
<dbReference type="Pfam" id="PF13410">
    <property type="entry name" value="GST_C_2"/>
    <property type="match status" value="1"/>
</dbReference>
<dbReference type="SUPFAM" id="SSF47616">
    <property type="entry name" value="GST C-terminal domain-like"/>
    <property type="match status" value="1"/>
</dbReference>
<reference evidence="3 4" key="1">
    <citation type="submission" date="2020-08" db="EMBL/GenBank/DDBJ databases">
        <title>Genomic Encyclopedia of Type Strains, Phase IV (KMG-IV): sequencing the most valuable type-strain genomes for metagenomic binning, comparative biology and taxonomic classification.</title>
        <authorList>
            <person name="Goeker M."/>
        </authorList>
    </citation>
    <scope>NUCLEOTIDE SEQUENCE [LARGE SCALE GENOMIC DNA]</scope>
    <source>
        <strain evidence="3 4">DSM 26575</strain>
    </source>
</reference>
<keyword evidence="3" id="KW-0808">Transferase</keyword>
<dbReference type="InterPro" id="IPR036249">
    <property type="entry name" value="Thioredoxin-like_sf"/>
</dbReference>
<dbReference type="GO" id="GO:0004364">
    <property type="term" value="F:glutathione transferase activity"/>
    <property type="evidence" value="ECO:0007669"/>
    <property type="project" value="UniProtKB-EC"/>
</dbReference>
<keyword evidence="4" id="KW-1185">Reference proteome</keyword>
<feature type="domain" description="GST C-terminal" evidence="2">
    <location>
        <begin position="87"/>
        <end position="202"/>
    </location>
</feature>
<feature type="domain" description="GST N-terminal" evidence="1">
    <location>
        <begin position="1"/>
        <end position="81"/>
    </location>
</feature>
<evidence type="ECO:0000259" key="1">
    <source>
        <dbReference type="PROSITE" id="PS50404"/>
    </source>
</evidence>
<gene>
    <name evidence="3" type="ORF">GGQ67_002890</name>
</gene>
<dbReference type="EMBL" id="JACIDW010000008">
    <property type="protein sequence ID" value="MBB3965222.1"/>
    <property type="molecule type" value="Genomic_DNA"/>
</dbReference>